<reference evidence="11" key="1">
    <citation type="submission" date="2019-08" db="EMBL/GenBank/DDBJ databases">
        <title>Complete Genome Sequence of the Polysaccharide-Degrading Rumen Bacterium Pseudobutyrivibrio xylanivorans MA3014.</title>
        <authorList>
            <person name="Palevich N."/>
            <person name="Maclean P.H."/>
            <person name="Kelly W.J."/>
            <person name="Leahy S.C."/>
            <person name="Rakonjac J."/>
            <person name="Attwood G.T."/>
        </authorList>
    </citation>
    <scope>NUCLEOTIDE SEQUENCE [LARGE SCALE GENOMIC DNA]</scope>
    <source>
        <strain evidence="11">MA3014</strain>
    </source>
</reference>
<feature type="transmembrane region" description="Helical" evidence="8">
    <location>
        <begin position="44"/>
        <end position="67"/>
    </location>
</feature>
<feature type="transmembrane region" description="Helical" evidence="8">
    <location>
        <begin position="263"/>
        <end position="282"/>
    </location>
</feature>
<dbReference type="InterPro" id="IPR036259">
    <property type="entry name" value="MFS_trans_sf"/>
</dbReference>
<name>A0A5P6VTG6_PSEXY</name>
<dbReference type="PANTHER" id="PTHR23522:SF10">
    <property type="entry name" value="3-PHENYLPROPIONIC ACID TRANSPORTER-RELATED"/>
    <property type="match status" value="1"/>
</dbReference>
<dbReference type="Proteomes" id="UP000327030">
    <property type="component" value="Chromosome 1"/>
</dbReference>
<evidence type="ECO:0000256" key="8">
    <source>
        <dbReference type="SAM" id="Phobius"/>
    </source>
</evidence>
<sequence>MAERFRKSLDFRINTLYIITQGLYWMMVCCAVSMGSAYLSNRGYSTFAIGLLFAISYLFAAIIQQVVSVATDNATNFDVMDILGALGIIITIDLLISLCTNGHSFMTGLTFLIAAMLTTTIQPFLNALNFHIEKYGIEMNYGVARASGSFFFFVMSLVAGFFMKAFSVKAAHFFGFFISAGFTYMIIWIFRELKSTGMKVKNEYDPFEQSSHDNFDMRFVKEFIDKYKMFFVFLIGLMCFYFGHIVVNNFLYQIGVNVGGNEATNGGLLAVQAIVELPAMIFYNRLRDRFGNKLLLGTSAIFYFLKLFFTAIATSVGMLYFSMLFQSLAFALFIPASVHFVDEIMPKSDAVKGQAFVTIAMTFSSLVASILGGLIINLLGVTATLWFATIVTAIGVVIGIYGLFRINIQK</sequence>
<dbReference type="RefSeq" id="WP_151624739.1">
    <property type="nucleotide sequence ID" value="NZ_CP043028.1"/>
</dbReference>
<evidence type="ECO:0000313" key="10">
    <source>
        <dbReference type="EMBL" id="QFJ55710.1"/>
    </source>
</evidence>
<organism evidence="10 11">
    <name type="scientific">Pseudobutyrivibrio xylanivorans</name>
    <dbReference type="NCBI Taxonomy" id="185007"/>
    <lineage>
        <taxon>Bacteria</taxon>
        <taxon>Bacillati</taxon>
        <taxon>Bacillota</taxon>
        <taxon>Clostridia</taxon>
        <taxon>Lachnospirales</taxon>
        <taxon>Lachnospiraceae</taxon>
        <taxon>Pseudobutyrivibrio</taxon>
    </lineage>
</organism>
<accession>A0A5P6VTG6</accession>
<evidence type="ECO:0000256" key="3">
    <source>
        <dbReference type="ARBA" id="ARBA00022475"/>
    </source>
</evidence>
<feature type="transmembrane region" description="Helical" evidence="8">
    <location>
        <begin position="146"/>
        <end position="166"/>
    </location>
</feature>
<dbReference type="PANTHER" id="PTHR23522">
    <property type="entry name" value="BLL5896 PROTEIN"/>
    <property type="match status" value="1"/>
</dbReference>
<feature type="transmembrane region" description="Helical" evidence="8">
    <location>
        <begin position="227"/>
        <end position="251"/>
    </location>
</feature>
<evidence type="ECO:0000256" key="1">
    <source>
        <dbReference type="ARBA" id="ARBA00004429"/>
    </source>
</evidence>
<dbReference type="OrthoDB" id="1653456at2"/>
<feature type="transmembrane region" description="Helical" evidence="8">
    <location>
        <begin position="172"/>
        <end position="190"/>
    </location>
</feature>
<evidence type="ECO:0000256" key="7">
    <source>
        <dbReference type="ARBA" id="ARBA00023136"/>
    </source>
</evidence>
<keyword evidence="7 8" id="KW-0472">Membrane</keyword>
<evidence type="ECO:0000256" key="6">
    <source>
        <dbReference type="ARBA" id="ARBA00022989"/>
    </source>
</evidence>
<dbReference type="PROSITE" id="PS50850">
    <property type="entry name" value="MFS"/>
    <property type="match status" value="1"/>
</dbReference>
<dbReference type="GO" id="GO:0005886">
    <property type="term" value="C:plasma membrane"/>
    <property type="evidence" value="ECO:0007669"/>
    <property type="project" value="UniProtKB-SubCell"/>
</dbReference>
<keyword evidence="2" id="KW-0813">Transport</keyword>
<dbReference type="Gene3D" id="1.20.1250.20">
    <property type="entry name" value="MFS general substrate transporter like domains"/>
    <property type="match status" value="2"/>
</dbReference>
<feature type="transmembrane region" description="Helical" evidence="8">
    <location>
        <begin position="319"/>
        <end position="341"/>
    </location>
</feature>
<dbReference type="InterPro" id="IPR020846">
    <property type="entry name" value="MFS_dom"/>
</dbReference>
<dbReference type="KEGG" id="pxv:FXF36_12885"/>
<keyword evidence="3" id="KW-1003">Cell membrane</keyword>
<feature type="transmembrane region" description="Helical" evidence="8">
    <location>
        <begin position="294"/>
        <end position="313"/>
    </location>
</feature>
<proteinExistence type="predicted"/>
<feature type="transmembrane region" description="Helical" evidence="8">
    <location>
        <begin position="385"/>
        <end position="404"/>
    </location>
</feature>
<feature type="transmembrane region" description="Helical" evidence="8">
    <location>
        <begin position="16"/>
        <end position="38"/>
    </location>
</feature>
<dbReference type="AlphaFoldDB" id="A0A5P6VTG6"/>
<feature type="domain" description="Major facilitator superfamily (MFS) profile" evidence="9">
    <location>
        <begin position="229"/>
        <end position="410"/>
    </location>
</feature>
<comment type="subcellular location">
    <subcellularLocation>
        <location evidence="1">Cell inner membrane</location>
        <topology evidence="1">Multi-pass membrane protein</topology>
    </subcellularLocation>
</comment>
<feature type="transmembrane region" description="Helical" evidence="8">
    <location>
        <begin position="104"/>
        <end position="125"/>
    </location>
</feature>
<evidence type="ECO:0000256" key="5">
    <source>
        <dbReference type="ARBA" id="ARBA00022692"/>
    </source>
</evidence>
<evidence type="ECO:0000259" key="9">
    <source>
        <dbReference type="PROSITE" id="PS50850"/>
    </source>
</evidence>
<dbReference type="SUPFAM" id="SSF103473">
    <property type="entry name" value="MFS general substrate transporter"/>
    <property type="match status" value="1"/>
</dbReference>
<gene>
    <name evidence="10" type="ORF">FXF36_12885</name>
</gene>
<evidence type="ECO:0000256" key="4">
    <source>
        <dbReference type="ARBA" id="ARBA00022519"/>
    </source>
</evidence>
<keyword evidence="6 8" id="KW-1133">Transmembrane helix</keyword>
<evidence type="ECO:0000313" key="11">
    <source>
        <dbReference type="Proteomes" id="UP000327030"/>
    </source>
</evidence>
<feature type="transmembrane region" description="Helical" evidence="8">
    <location>
        <begin position="353"/>
        <end position="379"/>
    </location>
</feature>
<keyword evidence="5 8" id="KW-0812">Transmembrane</keyword>
<dbReference type="GO" id="GO:0022857">
    <property type="term" value="F:transmembrane transporter activity"/>
    <property type="evidence" value="ECO:0007669"/>
    <property type="project" value="InterPro"/>
</dbReference>
<dbReference type="EMBL" id="CP043028">
    <property type="protein sequence ID" value="QFJ55710.1"/>
    <property type="molecule type" value="Genomic_DNA"/>
</dbReference>
<protein>
    <submittedName>
        <fullName evidence="10">MFS transporter</fullName>
    </submittedName>
</protein>
<evidence type="ECO:0000256" key="2">
    <source>
        <dbReference type="ARBA" id="ARBA00022448"/>
    </source>
</evidence>
<dbReference type="InterPro" id="IPR024989">
    <property type="entry name" value="MFS_assoc_dom"/>
</dbReference>
<dbReference type="Pfam" id="PF12832">
    <property type="entry name" value="MFS_1_like"/>
    <property type="match status" value="1"/>
</dbReference>
<feature type="transmembrane region" description="Helical" evidence="8">
    <location>
        <begin position="79"/>
        <end position="98"/>
    </location>
</feature>
<keyword evidence="4" id="KW-0997">Cell inner membrane</keyword>